<evidence type="ECO:0000313" key="2">
    <source>
        <dbReference type="EMBL" id="DAF99000.1"/>
    </source>
</evidence>
<proteinExistence type="predicted"/>
<protein>
    <submittedName>
        <fullName evidence="2">Baseplate protein</fullName>
    </submittedName>
</protein>
<feature type="domain" description="Baseplate structural protein Gp10 C-terminal" evidence="1">
    <location>
        <begin position="341"/>
        <end position="467"/>
    </location>
</feature>
<sequence length="468" mass="47465">MATYTPNMQLKKPAGSDYVQVDDLNGNMDVIDGAVGKLTDLTTTDKTTLVAAINEAAKSGGSENVPYIGDNGNWYIYDPSTMQFKDSGKPSQGDSATVAVGTTTTGAAGTNASVANSGTASAAVLNFTIPRGDKGEKGDKGDTGTGLTILGTYATLSALQAAVTNPNVGDMYNVGSSAPYNIYLWDGSAWRDQGQLQGAKGDKGDPGTAATVSVGTVSTGAPGSNAAVTNSGTESAAVFNFTIPRGNDGVSGVTPNVKAGTTTTLSAGSSATVTRRVGSPDSAPIFDFGIPKGDKGDGADITIDAAMSSTSTNPVQNAVITAALNGKANTAHSHVAKDISNLYPVGSIYMSVNSTSPASIYGGTWEQIKDAFLLAAGDTYTAGSTGGEATHTLTVDEIPDHKHNGNILTAGTINGTGGALGRGDWASSITFAYNSQYPVISFNGGNMGGGAHNNMPPYLSVYVWKRTA</sequence>
<name>A0A8S5UWY4_9CAUD</name>
<dbReference type="SUPFAM" id="SSF88874">
    <property type="entry name" value="Receptor-binding domain of short tail fibre protein gp12"/>
    <property type="match status" value="1"/>
</dbReference>
<evidence type="ECO:0000259" key="1">
    <source>
        <dbReference type="Pfam" id="PF21939"/>
    </source>
</evidence>
<organism evidence="2">
    <name type="scientific">Siphoviridae sp. ctDmR33</name>
    <dbReference type="NCBI Taxonomy" id="2825389"/>
    <lineage>
        <taxon>Viruses</taxon>
        <taxon>Duplodnaviria</taxon>
        <taxon>Heunggongvirae</taxon>
        <taxon>Uroviricota</taxon>
        <taxon>Caudoviricetes</taxon>
    </lineage>
</organism>
<dbReference type="InterPro" id="IPR053827">
    <property type="entry name" value="Gp10_C"/>
</dbReference>
<accession>A0A8S5UWY4</accession>
<reference evidence="2" key="1">
    <citation type="journal article" date="2021" name="Proc. Natl. Acad. Sci. U.S.A.">
        <title>A Catalog of Tens of Thousands of Viruses from Human Metagenomes Reveals Hidden Associations with Chronic Diseases.</title>
        <authorList>
            <person name="Tisza M.J."/>
            <person name="Buck C.B."/>
        </authorList>
    </citation>
    <scope>NUCLEOTIDE SEQUENCE</scope>
    <source>
        <strain evidence="2">CtDmR33</strain>
    </source>
</reference>
<dbReference type="EMBL" id="BK016159">
    <property type="protein sequence ID" value="DAF99000.1"/>
    <property type="molecule type" value="Genomic_DNA"/>
</dbReference>
<dbReference type="Pfam" id="PF21939">
    <property type="entry name" value="Gp10_C"/>
    <property type="match status" value="1"/>
</dbReference>